<dbReference type="GO" id="GO:0016042">
    <property type="term" value="P:lipid catabolic process"/>
    <property type="evidence" value="ECO:0007669"/>
    <property type="project" value="UniProtKB-UniRule"/>
</dbReference>
<dbReference type="EMBL" id="QUQM01000001">
    <property type="protein sequence ID" value="KAA8650319.1"/>
    <property type="molecule type" value="Genomic_DNA"/>
</dbReference>
<name>A0A5M9N053_9EURO</name>
<dbReference type="PANTHER" id="PTHR34853:SF5">
    <property type="entry name" value="LIP-DOMAIN-CONTAINING PROTEIN-RELATED"/>
    <property type="match status" value="1"/>
</dbReference>
<comment type="similarity">
    <text evidence="2">Belongs to the AB hydrolase superfamily. Lipase family.</text>
</comment>
<dbReference type="GO" id="GO:0004806">
    <property type="term" value="F:triacylglycerol lipase activity"/>
    <property type="evidence" value="ECO:0007669"/>
    <property type="project" value="UniProtKB-UniRule"/>
</dbReference>
<dbReference type="AlphaFoldDB" id="A0A5M9N053"/>
<evidence type="ECO:0000313" key="4">
    <source>
        <dbReference type="Proteomes" id="UP000324241"/>
    </source>
</evidence>
<dbReference type="InterPro" id="IPR029058">
    <property type="entry name" value="AB_hydrolase_fold"/>
</dbReference>
<proteinExistence type="inferred from homology"/>
<dbReference type="Gene3D" id="1.10.260.130">
    <property type="match status" value="1"/>
</dbReference>
<sequence length="452" mass="49004">MWSLYILTYFAGHLSVAASEGAIRPSQDSWYVQPANISNYMPGEMVRSRQVSNRLQSLLTVPVEVSVESVHQYMFRTTDSLGNPVAAITTLLVPYDSDPSKLLVYQTAYDTSNPDCSPSYALRYRSTVDTVTNLFNNMIPAETPLLAAALNKGWWVVTADYEGLDGHFTAGLQSGRATLDSLRVVLKEGPKIGLAPDARYAMWGYSGGSLACGWAAELQPSYAPELHFAGAALGGTVPSVRSGLSRINGGPFTGLAYHGINGLAKAYPNFTEWLDQNLVSEKKAEFYARAGACTVSEIGPQGAFQDIYSYFVNGESSISEPIPASVFQWGTQMGVHGTPKMPLFVYKAVNDEVSPGKDTDDLIDHYCRNGATIEYHRDLLGEHTSEVITGSANAINWLSERLAGKHLNHMGSCIKKDVVVTELGQDTLPIFGDEIRGLLNIALGSMLGPHST</sequence>
<dbReference type="Pfam" id="PF03583">
    <property type="entry name" value="LIP"/>
    <property type="match status" value="1"/>
</dbReference>
<dbReference type="InterPro" id="IPR005152">
    <property type="entry name" value="Lipase_secreted"/>
</dbReference>
<evidence type="ECO:0000256" key="2">
    <source>
        <dbReference type="PIRNR" id="PIRNR029171"/>
    </source>
</evidence>
<evidence type="ECO:0008006" key="5">
    <source>
        <dbReference type="Google" id="ProtNLM"/>
    </source>
</evidence>
<dbReference type="SUPFAM" id="SSF53474">
    <property type="entry name" value="alpha/beta-Hydrolases"/>
    <property type="match status" value="1"/>
</dbReference>
<evidence type="ECO:0000313" key="3">
    <source>
        <dbReference type="EMBL" id="KAA8650319.1"/>
    </source>
</evidence>
<dbReference type="RefSeq" id="XP_033429680.1">
    <property type="nucleotide sequence ID" value="XM_033567685.1"/>
</dbReference>
<feature type="signal peptide" evidence="2">
    <location>
        <begin position="1"/>
        <end position="18"/>
    </location>
</feature>
<evidence type="ECO:0000256" key="1">
    <source>
        <dbReference type="ARBA" id="ARBA00022801"/>
    </source>
</evidence>
<dbReference type="PANTHER" id="PTHR34853">
    <property type="match status" value="1"/>
</dbReference>
<gene>
    <name evidence="3" type="ORF">ATNIH1004_003003</name>
</gene>
<keyword evidence="1" id="KW-0378">Hydrolase</keyword>
<dbReference type="Proteomes" id="UP000324241">
    <property type="component" value="Unassembled WGS sequence"/>
</dbReference>
<accession>A0A5M9N053</accession>
<keyword evidence="2" id="KW-0732">Signal</keyword>
<dbReference type="OrthoDB" id="2373480at2759"/>
<dbReference type="GeneID" id="54325705"/>
<protein>
    <recommendedName>
        <fullName evidence="5">LIP-domain-containing protein</fullName>
    </recommendedName>
</protein>
<organism evidence="3 4">
    <name type="scientific">Aspergillus tanneri</name>
    <dbReference type="NCBI Taxonomy" id="1220188"/>
    <lineage>
        <taxon>Eukaryota</taxon>
        <taxon>Fungi</taxon>
        <taxon>Dikarya</taxon>
        <taxon>Ascomycota</taxon>
        <taxon>Pezizomycotina</taxon>
        <taxon>Eurotiomycetes</taxon>
        <taxon>Eurotiomycetidae</taxon>
        <taxon>Eurotiales</taxon>
        <taxon>Aspergillaceae</taxon>
        <taxon>Aspergillus</taxon>
        <taxon>Aspergillus subgen. Circumdati</taxon>
    </lineage>
</organism>
<reference evidence="3 4" key="1">
    <citation type="submission" date="2019-08" db="EMBL/GenBank/DDBJ databases">
        <title>The genome sequence of a newly discovered highly antifungal drug resistant Aspergillus species, Aspergillus tanneri NIH 1004.</title>
        <authorList>
            <person name="Mounaud S."/>
            <person name="Singh I."/>
            <person name="Joardar V."/>
            <person name="Pakala S."/>
            <person name="Pakala S."/>
            <person name="Venepally P."/>
            <person name="Chung J.K."/>
            <person name="Losada L."/>
            <person name="Nierman W.C."/>
        </authorList>
    </citation>
    <scope>NUCLEOTIDE SEQUENCE [LARGE SCALE GENOMIC DNA]</scope>
    <source>
        <strain evidence="3 4">NIH1004</strain>
    </source>
</reference>
<dbReference type="Gene3D" id="3.40.50.1820">
    <property type="entry name" value="alpha/beta hydrolase"/>
    <property type="match status" value="1"/>
</dbReference>
<comment type="caution">
    <text evidence="3">The sequence shown here is derived from an EMBL/GenBank/DDBJ whole genome shotgun (WGS) entry which is preliminary data.</text>
</comment>
<dbReference type="VEuPathDB" id="FungiDB:EYZ11_008188"/>
<feature type="chain" id="PRO_5024527241" description="LIP-domain-containing protein" evidence="2">
    <location>
        <begin position="19"/>
        <end position="452"/>
    </location>
</feature>
<dbReference type="PIRSF" id="PIRSF029171">
    <property type="entry name" value="Esterase_LipA"/>
    <property type="match status" value="1"/>
</dbReference>